<gene>
    <name evidence="1" type="ORF">ACFQBM_13370</name>
</gene>
<dbReference type="PANTHER" id="PTHR37816:SF1">
    <property type="entry name" value="TOXIN"/>
    <property type="match status" value="1"/>
</dbReference>
<dbReference type="EMBL" id="JBHSVR010000001">
    <property type="protein sequence ID" value="MFC6634284.1"/>
    <property type="molecule type" value="Genomic_DNA"/>
</dbReference>
<dbReference type="Proteomes" id="UP001596425">
    <property type="component" value="Unassembled WGS sequence"/>
</dbReference>
<comment type="caution">
    <text evidence="1">The sequence shown here is derived from an EMBL/GenBank/DDBJ whole genome shotgun (WGS) entry which is preliminary data.</text>
</comment>
<protein>
    <submittedName>
        <fullName evidence="1">Adenylate kinase</fullName>
    </submittedName>
</protein>
<keyword evidence="1" id="KW-0418">Kinase</keyword>
<dbReference type="PANTHER" id="PTHR37816">
    <property type="entry name" value="YALI0E33011P"/>
    <property type="match status" value="1"/>
</dbReference>
<dbReference type="InterPro" id="IPR052922">
    <property type="entry name" value="Cytidylate_Kinase-2"/>
</dbReference>
<reference evidence="2" key="1">
    <citation type="journal article" date="2019" name="Int. J. Syst. Evol. Microbiol.">
        <title>The Global Catalogue of Microorganisms (GCM) 10K type strain sequencing project: providing services to taxonomists for standard genome sequencing and annotation.</title>
        <authorList>
            <consortium name="The Broad Institute Genomics Platform"/>
            <consortium name="The Broad Institute Genome Sequencing Center for Infectious Disease"/>
            <person name="Wu L."/>
            <person name="Ma J."/>
        </authorList>
    </citation>
    <scope>NUCLEOTIDE SEQUENCE [LARGE SCALE GENOMIC DNA]</scope>
    <source>
        <strain evidence="2">CGMCC 1.13718</strain>
    </source>
</reference>
<dbReference type="Gene3D" id="3.40.50.300">
    <property type="entry name" value="P-loop containing nucleotide triphosphate hydrolases"/>
    <property type="match status" value="1"/>
</dbReference>
<dbReference type="InterPro" id="IPR027417">
    <property type="entry name" value="P-loop_NTPase"/>
</dbReference>
<dbReference type="RefSeq" id="WP_193189727.1">
    <property type="nucleotide sequence ID" value="NZ_JACZFR010000008.1"/>
</dbReference>
<organism evidence="1 2">
    <name type="scientific">Microbulbifer taiwanensis</name>
    <dbReference type="NCBI Taxonomy" id="986746"/>
    <lineage>
        <taxon>Bacteria</taxon>
        <taxon>Pseudomonadati</taxon>
        <taxon>Pseudomonadota</taxon>
        <taxon>Gammaproteobacteria</taxon>
        <taxon>Cellvibrionales</taxon>
        <taxon>Microbulbiferaceae</taxon>
        <taxon>Microbulbifer</taxon>
    </lineage>
</organism>
<keyword evidence="1" id="KW-0808">Transferase</keyword>
<accession>A0ABW1YSC7</accession>
<sequence length="175" mass="19552">MRKVAIFGNSGGGKSTLARQLAAVTGLPLCALDKIQYRPGGREMPHDEYLGIHSKLLVQSEWIIDGFGCIASAWERFAAADTLVYIDLPLLTHATWVSKRLLKGLFATPEGWPENSPILRGSLNSYRVLWLCHRKLTPTYRKLVADSRASKRVYHLRSAADIDGFLRDMRQVSGL</sequence>
<proteinExistence type="predicted"/>
<evidence type="ECO:0000313" key="2">
    <source>
        <dbReference type="Proteomes" id="UP001596425"/>
    </source>
</evidence>
<dbReference type="SUPFAM" id="SSF52540">
    <property type="entry name" value="P-loop containing nucleoside triphosphate hydrolases"/>
    <property type="match status" value="1"/>
</dbReference>
<keyword evidence="2" id="KW-1185">Reference proteome</keyword>
<dbReference type="GO" id="GO:0016301">
    <property type="term" value="F:kinase activity"/>
    <property type="evidence" value="ECO:0007669"/>
    <property type="project" value="UniProtKB-KW"/>
</dbReference>
<evidence type="ECO:0000313" key="1">
    <source>
        <dbReference type="EMBL" id="MFC6634284.1"/>
    </source>
</evidence>
<name>A0ABW1YSC7_9GAMM</name>